<dbReference type="CDD" id="cd11326">
    <property type="entry name" value="AmyAc_Glg_debranch"/>
    <property type="match status" value="1"/>
</dbReference>
<dbReference type="NCBIfam" id="TIGR02100">
    <property type="entry name" value="glgX_debranch"/>
    <property type="match status" value="1"/>
</dbReference>
<feature type="compositionally biased region" description="Basic and acidic residues" evidence="4">
    <location>
        <begin position="499"/>
        <end position="517"/>
    </location>
</feature>
<evidence type="ECO:0000256" key="3">
    <source>
        <dbReference type="ARBA" id="ARBA00023295"/>
    </source>
</evidence>
<protein>
    <submittedName>
        <fullName evidence="6">Glycogen debranching protein GlgX</fullName>
    </submittedName>
</protein>
<dbReference type="GO" id="GO:0005980">
    <property type="term" value="P:glycogen catabolic process"/>
    <property type="evidence" value="ECO:0007669"/>
    <property type="project" value="InterPro"/>
</dbReference>
<dbReference type="CDD" id="cd02856">
    <property type="entry name" value="E_set_GDE_Isoamylase_N"/>
    <property type="match status" value="1"/>
</dbReference>
<feature type="domain" description="Glycosyl hydrolase family 13 catalytic" evidence="5">
    <location>
        <begin position="185"/>
        <end position="599"/>
    </location>
</feature>
<evidence type="ECO:0000256" key="4">
    <source>
        <dbReference type="SAM" id="MobiDB-lite"/>
    </source>
</evidence>
<organism evidence="6 7">
    <name type="scientific">Methylobrevis albus</name>
    <dbReference type="NCBI Taxonomy" id="2793297"/>
    <lineage>
        <taxon>Bacteria</taxon>
        <taxon>Pseudomonadati</taxon>
        <taxon>Pseudomonadota</taxon>
        <taxon>Alphaproteobacteria</taxon>
        <taxon>Hyphomicrobiales</taxon>
        <taxon>Pleomorphomonadaceae</taxon>
        <taxon>Methylobrevis</taxon>
    </lineage>
</organism>
<dbReference type="InterPro" id="IPR014756">
    <property type="entry name" value="Ig_E-set"/>
</dbReference>
<keyword evidence="3" id="KW-0326">Glycosidase</keyword>
<comment type="caution">
    <text evidence="6">The sequence shown here is derived from an EMBL/GenBank/DDBJ whole genome shotgun (WGS) entry which is preliminary data.</text>
</comment>
<dbReference type="Gene3D" id="2.60.40.10">
    <property type="entry name" value="Immunoglobulins"/>
    <property type="match status" value="1"/>
</dbReference>
<dbReference type="InterPro" id="IPR013783">
    <property type="entry name" value="Ig-like_fold"/>
</dbReference>
<dbReference type="SMART" id="SM00642">
    <property type="entry name" value="Aamy"/>
    <property type="match status" value="1"/>
</dbReference>
<accession>A0A931MZW1</accession>
<dbReference type="Gene3D" id="3.20.20.80">
    <property type="entry name" value="Glycosidases"/>
    <property type="match status" value="1"/>
</dbReference>
<dbReference type="RefSeq" id="WP_197312900.1">
    <property type="nucleotide sequence ID" value="NZ_JADZLT010000056.1"/>
</dbReference>
<dbReference type="EMBL" id="JADZLT010000056">
    <property type="protein sequence ID" value="MBH0239827.1"/>
    <property type="molecule type" value="Genomic_DNA"/>
</dbReference>
<dbReference type="AlphaFoldDB" id="A0A931MZW1"/>
<evidence type="ECO:0000259" key="5">
    <source>
        <dbReference type="SMART" id="SM00642"/>
    </source>
</evidence>
<reference evidence="6" key="1">
    <citation type="submission" date="2020-12" db="EMBL/GenBank/DDBJ databases">
        <title>Methylobrevis albus sp. nov., isolated from fresh water lack sediment.</title>
        <authorList>
            <person name="Zou Q."/>
        </authorList>
    </citation>
    <scope>NUCLEOTIDE SEQUENCE</scope>
    <source>
        <strain evidence="6">L22</strain>
    </source>
</reference>
<keyword evidence="7" id="KW-1185">Reference proteome</keyword>
<dbReference type="InterPro" id="IPR013780">
    <property type="entry name" value="Glyco_hydro_b"/>
</dbReference>
<feature type="region of interest" description="Disordered" evidence="4">
    <location>
        <begin position="1"/>
        <end position="22"/>
    </location>
</feature>
<evidence type="ECO:0000313" key="6">
    <source>
        <dbReference type="EMBL" id="MBH0239827.1"/>
    </source>
</evidence>
<keyword evidence="2" id="KW-0378">Hydrolase</keyword>
<dbReference type="SUPFAM" id="SSF51011">
    <property type="entry name" value="Glycosyl hydrolase domain"/>
    <property type="match status" value="1"/>
</dbReference>
<dbReference type="InterPro" id="IPR011837">
    <property type="entry name" value="Glycogen_debranch_GlgX"/>
</dbReference>
<proteinExistence type="inferred from homology"/>
<comment type="similarity">
    <text evidence="1">Belongs to the glycosyl hydrolase 13 family.</text>
</comment>
<dbReference type="InterPro" id="IPR017853">
    <property type="entry name" value="GH"/>
</dbReference>
<dbReference type="InterPro" id="IPR044505">
    <property type="entry name" value="GlgX_Isoamylase_N_E_set"/>
</dbReference>
<dbReference type="SUPFAM" id="SSF81296">
    <property type="entry name" value="E set domains"/>
    <property type="match status" value="1"/>
</dbReference>
<evidence type="ECO:0000256" key="2">
    <source>
        <dbReference type="ARBA" id="ARBA00022801"/>
    </source>
</evidence>
<dbReference type="InterPro" id="IPR004193">
    <property type="entry name" value="Glyco_hydro_13_N"/>
</dbReference>
<gene>
    <name evidence="6" type="primary">glgX</name>
    <name evidence="6" type="ORF">I5731_18550</name>
</gene>
<sequence length="739" mass="81193">MKVVGRSGQVPKKAASADGYPRLGPVEAGRPFPLGATPDADGVNFAIFSAHATAVDLCLFAPLTGHEVARIRLPEFTDEVWHGYVPGLAPGALYGFRVHGPYDPGNGHRFNPNKLLIDPYARALTHRVRTDEMMAGYVARTLDDLTFDVRDSARVVPKAVVLPRGGDLPGTGRPDTPWSRSFIYEGHVRGLTMQRPDVPPELRGTYEGLATPGLLDHLVRLGVTAVELLPVHAFMDEGFLTRRGLTNYWGYSPIAYFAPEPRYDGETGGRDRALGIAGRFRAMVDRFHAAGIEVILDVVYNHTAEVDQLGATIAFRGIDNASYYRLRADNRRYYVNDTGTGNTFNVGHPRVLQYVLDSLRYWVEVMGVDGFRFDLAATLGREPPGFDPNGRFLAALMQDPVLSRVKLIAEPWDIGPGGYQLGTFPPGVAEWNDSFRDTVRRFWRGDEAITPDLATRLLGSADRFDHRGRRPWSSVNFVTAHDGFTLADLTSYASKHNEANLEDNRDGHHDNLSDNHGVEGPTDDPVILAARRRTRRNMLATLLLSQGTPMLTAGDEVGNSQGGNNNAYCQDNPTGWIDWAAAAADPELPALVAALAELRGRLSLLRQPRFIHAKIRSADGQLEVQWIAPTGRSMTTGDWRDPGFRCFGLILRSAAPRTAAEDSTSVLIVFNGNTDAVRFALPPTRRSHAWHHVFSTASADGRVGARASHARTVLSVEAKSVLVFEELRSGATREQRGEP</sequence>
<name>A0A931MZW1_9HYPH</name>
<evidence type="ECO:0000313" key="7">
    <source>
        <dbReference type="Proteomes" id="UP000631694"/>
    </source>
</evidence>
<dbReference type="Proteomes" id="UP000631694">
    <property type="component" value="Unassembled WGS sequence"/>
</dbReference>
<dbReference type="Gene3D" id="2.60.40.1180">
    <property type="entry name" value="Golgi alpha-mannosidase II"/>
    <property type="match status" value="1"/>
</dbReference>
<dbReference type="Pfam" id="PF02922">
    <property type="entry name" value="CBM_48"/>
    <property type="match status" value="1"/>
</dbReference>
<dbReference type="SUPFAM" id="SSF51445">
    <property type="entry name" value="(Trans)glycosidases"/>
    <property type="match status" value="1"/>
</dbReference>
<evidence type="ECO:0000256" key="1">
    <source>
        <dbReference type="ARBA" id="ARBA00008061"/>
    </source>
</evidence>
<dbReference type="InterPro" id="IPR006047">
    <property type="entry name" value="GH13_cat_dom"/>
</dbReference>
<dbReference type="GO" id="GO:0004135">
    <property type="term" value="F:amylo-alpha-1,6-glucosidase activity"/>
    <property type="evidence" value="ECO:0007669"/>
    <property type="project" value="InterPro"/>
</dbReference>
<dbReference type="PANTHER" id="PTHR43002">
    <property type="entry name" value="GLYCOGEN DEBRANCHING ENZYME"/>
    <property type="match status" value="1"/>
</dbReference>
<feature type="region of interest" description="Disordered" evidence="4">
    <location>
        <begin position="499"/>
        <end position="524"/>
    </location>
</feature>